<dbReference type="Proteomes" id="UP001177670">
    <property type="component" value="Unassembled WGS sequence"/>
</dbReference>
<proteinExistence type="predicted"/>
<name>A0AA40GCC6_9HYME</name>
<evidence type="ECO:0000313" key="2">
    <source>
        <dbReference type="Proteomes" id="UP001177670"/>
    </source>
</evidence>
<sequence>MKKCRVNSRFGAFRRSRVKTPSAGARFQRPCSVLPNRDPALLAFGQFQGDEPMGSMLVPFPRLKGFSLGRIPET</sequence>
<protein>
    <submittedName>
        <fullName evidence="1">Uncharacterized protein</fullName>
    </submittedName>
</protein>
<comment type="caution">
    <text evidence="1">The sequence shown here is derived from an EMBL/GenBank/DDBJ whole genome shotgun (WGS) entry which is preliminary data.</text>
</comment>
<accession>A0AA40GCC6</accession>
<gene>
    <name evidence="1" type="ORF">K0M31_007948</name>
</gene>
<keyword evidence="2" id="KW-1185">Reference proteome</keyword>
<dbReference type="AlphaFoldDB" id="A0AA40GCC6"/>
<organism evidence="1 2">
    <name type="scientific">Melipona bicolor</name>
    <dbReference type="NCBI Taxonomy" id="60889"/>
    <lineage>
        <taxon>Eukaryota</taxon>
        <taxon>Metazoa</taxon>
        <taxon>Ecdysozoa</taxon>
        <taxon>Arthropoda</taxon>
        <taxon>Hexapoda</taxon>
        <taxon>Insecta</taxon>
        <taxon>Pterygota</taxon>
        <taxon>Neoptera</taxon>
        <taxon>Endopterygota</taxon>
        <taxon>Hymenoptera</taxon>
        <taxon>Apocrita</taxon>
        <taxon>Aculeata</taxon>
        <taxon>Apoidea</taxon>
        <taxon>Anthophila</taxon>
        <taxon>Apidae</taxon>
        <taxon>Melipona</taxon>
    </lineage>
</organism>
<dbReference type="EMBL" id="JAHYIQ010000002">
    <property type="protein sequence ID" value="KAK1135177.1"/>
    <property type="molecule type" value="Genomic_DNA"/>
</dbReference>
<evidence type="ECO:0000313" key="1">
    <source>
        <dbReference type="EMBL" id="KAK1135177.1"/>
    </source>
</evidence>
<reference evidence="1" key="1">
    <citation type="submission" date="2021-10" db="EMBL/GenBank/DDBJ databases">
        <title>Melipona bicolor Genome sequencing and assembly.</title>
        <authorList>
            <person name="Araujo N.S."/>
            <person name="Arias M.C."/>
        </authorList>
    </citation>
    <scope>NUCLEOTIDE SEQUENCE</scope>
    <source>
        <strain evidence="1">USP_2M_L1-L4_2017</strain>
        <tissue evidence="1">Whole body</tissue>
    </source>
</reference>